<dbReference type="SUPFAM" id="SSF51971">
    <property type="entry name" value="Nucleotide-binding domain"/>
    <property type="match status" value="1"/>
</dbReference>
<keyword evidence="3" id="KW-1185">Reference proteome</keyword>
<evidence type="ECO:0000313" key="2">
    <source>
        <dbReference type="EMBL" id="CAK9083279.1"/>
    </source>
</evidence>
<dbReference type="Proteomes" id="UP001642484">
    <property type="component" value="Unassembled WGS sequence"/>
</dbReference>
<feature type="region of interest" description="Disordered" evidence="1">
    <location>
        <begin position="92"/>
        <end position="119"/>
    </location>
</feature>
<evidence type="ECO:0008006" key="4">
    <source>
        <dbReference type="Google" id="ProtNLM"/>
    </source>
</evidence>
<accession>A0ABP0Q4V3</accession>
<feature type="compositionally biased region" description="Polar residues" evidence="1">
    <location>
        <begin position="109"/>
        <end position="119"/>
    </location>
</feature>
<dbReference type="Pfam" id="PF13450">
    <property type="entry name" value="NAD_binding_8"/>
    <property type="match status" value="1"/>
</dbReference>
<reference evidence="2 3" key="1">
    <citation type="submission" date="2024-02" db="EMBL/GenBank/DDBJ databases">
        <authorList>
            <person name="Chen Y."/>
            <person name="Shah S."/>
            <person name="Dougan E. K."/>
            <person name="Thang M."/>
            <person name="Chan C."/>
        </authorList>
    </citation>
    <scope>NUCLEOTIDE SEQUENCE [LARGE SCALE GENOMIC DNA]</scope>
</reference>
<name>A0ABP0Q4V3_9DINO</name>
<organism evidence="2 3">
    <name type="scientific">Durusdinium trenchii</name>
    <dbReference type="NCBI Taxonomy" id="1381693"/>
    <lineage>
        <taxon>Eukaryota</taxon>
        <taxon>Sar</taxon>
        <taxon>Alveolata</taxon>
        <taxon>Dinophyceae</taxon>
        <taxon>Suessiales</taxon>
        <taxon>Symbiodiniaceae</taxon>
        <taxon>Durusdinium</taxon>
    </lineage>
</organism>
<gene>
    <name evidence="2" type="ORF">CCMP2556_LOCUS40617</name>
</gene>
<proteinExistence type="predicted"/>
<evidence type="ECO:0000313" key="3">
    <source>
        <dbReference type="Proteomes" id="UP001642484"/>
    </source>
</evidence>
<sequence>MLTKSGRKVTLLEGTDDIGGHSKTWVEPVDGGDLPIDIGFIFNNVHYYKYINFTTYFDYPLHDTALNTSGAFNGSALAVLVSPNRVVAWTSRHGRGTASAGHRLGASLPAQSLTKPRKD</sequence>
<evidence type="ECO:0000256" key="1">
    <source>
        <dbReference type="SAM" id="MobiDB-lite"/>
    </source>
</evidence>
<dbReference type="EMBL" id="CAXAMN010024028">
    <property type="protein sequence ID" value="CAK9083279.1"/>
    <property type="molecule type" value="Genomic_DNA"/>
</dbReference>
<comment type="caution">
    <text evidence="2">The sequence shown here is derived from an EMBL/GenBank/DDBJ whole genome shotgun (WGS) entry which is preliminary data.</text>
</comment>
<protein>
    <recommendedName>
        <fullName evidence="4">Amine oxidase</fullName>
    </recommendedName>
</protein>